<evidence type="ECO:0000256" key="1">
    <source>
        <dbReference type="SAM" id="MobiDB-lite"/>
    </source>
</evidence>
<evidence type="ECO:0000313" key="2">
    <source>
        <dbReference type="EMBL" id="KAJ7379549.1"/>
    </source>
</evidence>
<reference evidence="2" key="1">
    <citation type="submission" date="2023-01" db="EMBL/GenBank/DDBJ databases">
        <title>Genome assembly of the deep-sea coral Lophelia pertusa.</title>
        <authorList>
            <person name="Herrera S."/>
            <person name="Cordes E."/>
        </authorList>
    </citation>
    <scope>NUCLEOTIDE SEQUENCE</scope>
    <source>
        <strain evidence="2">USNM1676648</strain>
        <tissue evidence="2">Polyp</tissue>
    </source>
</reference>
<dbReference type="EMBL" id="MU826357">
    <property type="protein sequence ID" value="KAJ7379549.1"/>
    <property type="molecule type" value="Genomic_DNA"/>
</dbReference>
<organism evidence="2 3">
    <name type="scientific">Desmophyllum pertusum</name>
    <dbReference type="NCBI Taxonomy" id="174260"/>
    <lineage>
        <taxon>Eukaryota</taxon>
        <taxon>Metazoa</taxon>
        <taxon>Cnidaria</taxon>
        <taxon>Anthozoa</taxon>
        <taxon>Hexacorallia</taxon>
        <taxon>Scleractinia</taxon>
        <taxon>Caryophylliina</taxon>
        <taxon>Caryophylliidae</taxon>
        <taxon>Desmophyllum</taxon>
    </lineage>
</organism>
<feature type="compositionally biased region" description="Low complexity" evidence="1">
    <location>
        <begin position="52"/>
        <end position="70"/>
    </location>
</feature>
<gene>
    <name evidence="2" type="ORF">OS493_015344</name>
</gene>
<evidence type="ECO:0000313" key="3">
    <source>
        <dbReference type="Proteomes" id="UP001163046"/>
    </source>
</evidence>
<dbReference type="Proteomes" id="UP001163046">
    <property type="component" value="Unassembled WGS sequence"/>
</dbReference>
<protein>
    <submittedName>
        <fullName evidence="2">Uncharacterized protein</fullName>
    </submittedName>
</protein>
<feature type="region of interest" description="Disordered" evidence="1">
    <location>
        <begin position="40"/>
        <end position="112"/>
    </location>
</feature>
<name>A0A9W9ZEJ6_9CNID</name>
<proteinExistence type="predicted"/>
<accession>A0A9W9ZEJ6</accession>
<dbReference type="AlphaFoldDB" id="A0A9W9ZEJ6"/>
<keyword evidence="3" id="KW-1185">Reference proteome</keyword>
<sequence length="177" mass="19518">MCLQTNMAASEKDSVRSIQSIAETAINQLVSLVEHRGSAATIENAQRPPAATESQTSSSSNEQRSSGTSTNALSELRRRFPTLSRGRGASRSPVTGRFDRSHTSRPYSARRPAGRPLATEIVSKDVIILEFVVSIRMSVSNSCSPILTKRLRTLLRFRRNSANPRSFLSRNTTRLDL</sequence>
<comment type="caution">
    <text evidence="2">The sequence shown here is derived from an EMBL/GenBank/DDBJ whole genome shotgun (WGS) entry which is preliminary data.</text>
</comment>